<dbReference type="JaponicusDB" id="SJAG_01959"/>
<accession>B6JZD0</accession>
<dbReference type="HOGENOM" id="CLU_059610_0_0_1"/>
<dbReference type="PANTHER" id="PTHR39613">
    <property type="entry name" value="ANCHORED CELL WALL PROTEIN, PUTATIVE (AFU_ORTHOLOGUE AFUA_4G08960)-RELATED"/>
    <property type="match status" value="1"/>
</dbReference>
<evidence type="ECO:0000259" key="2">
    <source>
        <dbReference type="Pfam" id="PF09792"/>
    </source>
</evidence>
<dbReference type="VEuPathDB" id="FungiDB:SJAG_01959"/>
<dbReference type="Proteomes" id="UP000001744">
    <property type="component" value="Unassembled WGS sequence"/>
</dbReference>
<dbReference type="InterPro" id="IPR018620">
    <property type="entry name" value="Ubiquitin3-bd_protein_But2_C"/>
</dbReference>
<evidence type="ECO:0000313" key="4">
    <source>
        <dbReference type="Proteomes" id="UP000001744"/>
    </source>
</evidence>
<dbReference type="EMBL" id="KE651168">
    <property type="protein sequence ID" value="EEB06898.1"/>
    <property type="molecule type" value="Genomic_DNA"/>
</dbReference>
<keyword evidence="1" id="KW-0732">Signal</keyword>
<reference evidence="3 4" key="1">
    <citation type="journal article" date="2011" name="Science">
        <title>Comparative functional genomics of the fission yeasts.</title>
        <authorList>
            <person name="Rhind N."/>
            <person name="Chen Z."/>
            <person name="Yassour M."/>
            <person name="Thompson D.A."/>
            <person name="Haas B.J."/>
            <person name="Habib N."/>
            <person name="Wapinski I."/>
            <person name="Roy S."/>
            <person name="Lin M.F."/>
            <person name="Heiman D.I."/>
            <person name="Young S.K."/>
            <person name="Furuya K."/>
            <person name="Guo Y."/>
            <person name="Pidoux A."/>
            <person name="Chen H.M."/>
            <person name="Robbertse B."/>
            <person name="Goldberg J.M."/>
            <person name="Aoki K."/>
            <person name="Bayne E.H."/>
            <person name="Berlin A.M."/>
            <person name="Desjardins C.A."/>
            <person name="Dobbs E."/>
            <person name="Dukaj L."/>
            <person name="Fan L."/>
            <person name="FitzGerald M.G."/>
            <person name="French C."/>
            <person name="Gujja S."/>
            <person name="Hansen K."/>
            <person name="Keifenheim D."/>
            <person name="Levin J.Z."/>
            <person name="Mosher R.A."/>
            <person name="Mueller C.A."/>
            <person name="Pfiffner J."/>
            <person name="Priest M."/>
            <person name="Russ C."/>
            <person name="Smialowska A."/>
            <person name="Swoboda P."/>
            <person name="Sykes S.M."/>
            <person name="Vaughn M."/>
            <person name="Vengrova S."/>
            <person name="Yoder R."/>
            <person name="Zeng Q."/>
            <person name="Allshire R."/>
            <person name="Baulcombe D."/>
            <person name="Birren B.W."/>
            <person name="Brown W."/>
            <person name="Ekwall K."/>
            <person name="Kellis M."/>
            <person name="Leatherwood J."/>
            <person name="Levin H."/>
            <person name="Margalit H."/>
            <person name="Martienssen R."/>
            <person name="Nieduszynski C.A."/>
            <person name="Spatafora J.W."/>
            <person name="Friedman N."/>
            <person name="Dalgaard J.Z."/>
            <person name="Baumann P."/>
            <person name="Niki H."/>
            <person name="Regev A."/>
            <person name="Nusbaum C."/>
        </authorList>
    </citation>
    <scope>NUCLEOTIDE SEQUENCE [LARGE SCALE GENOMIC DNA]</scope>
    <source>
        <strain evidence="4">yFS275 / FY16936</strain>
    </source>
</reference>
<dbReference type="OrthoDB" id="4657524at2759"/>
<dbReference type="OMA" id="HLHGFYV"/>
<dbReference type="PANTHER" id="PTHR39613:SF1">
    <property type="entry name" value="ANCHORED CELL WALL PROTEIN, PUTATIVE (AFU_ORTHOLOGUE AFUA_4G08960)-RELATED"/>
    <property type="match status" value="1"/>
</dbReference>
<dbReference type="STRING" id="402676.B6JZD0"/>
<dbReference type="eggNOG" id="ENOG502RYJ6">
    <property type="taxonomic scope" value="Eukaryota"/>
</dbReference>
<sequence>MKFSSLLTSGLLGLLGTAQASPLWRRVNSTTSSTTSSSSTTNVTGFNDGTPFGVLTIRSGNPNVHLHGFYVSDDGDVYLSPYNNSAIGTFEIADGSLTFDGKTAFLGKKGELLFGYNVTSPAETFTANTPTSLGYYLLLNGSSPYACPVYNGTAFQVYYGKQLYEDLVNGTNTTLPTQNPECVGFEAIGLKAEAPVSSTKSEFASSTASSTVVTIVTASPATSYVYVEPTTITSTAAGYTTTVTLKPTTITSTVSGHLTTVTVHPSTYEETVSASTVTVHTGGYTSVVTVTETATVTSVLEVVPVSSGAASSTVSSALPACTYDPLVTNVGRLFPNDIRNFNSSTPNDNTTTQYSAVVYSNGTEFVSSILSFDVPAHTSDDCQVNLHFDLNGFPFGVSGPNGTGSFDIYNLTGSPNDTTTYNSVPQRIARIGSFNCTDGGCDYTADVVCPKSFTRVSYELAGASNGSALTFFEQASPIEGMTLLISV</sequence>
<proteinExistence type="predicted"/>
<protein>
    <submittedName>
        <fullName evidence="3">Uba3-binding protein but2</fullName>
    </submittedName>
</protein>
<dbReference type="GeneID" id="7049954"/>
<feature type="signal peptide" evidence="1">
    <location>
        <begin position="1"/>
        <end position="20"/>
    </location>
</feature>
<evidence type="ECO:0000256" key="1">
    <source>
        <dbReference type="SAM" id="SignalP"/>
    </source>
</evidence>
<feature type="domain" description="Ubiquitin 3 binding protein But2 C-terminal" evidence="2">
    <location>
        <begin position="334"/>
        <end position="477"/>
    </location>
</feature>
<gene>
    <name evidence="3" type="ORF">SJAG_01959</name>
</gene>
<keyword evidence="4" id="KW-1185">Reference proteome</keyword>
<dbReference type="RefSeq" id="XP_002173191.1">
    <property type="nucleotide sequence ID" value="XM_002173155.2"/>
</dbReference>
<dbReference type="Pfam" id="PF09792">
    <property type="entry name" value="But2"/>
    <property type="match status" value="1"/>
</dbReference>
<dbReference type="AlphaFoldDB" id="B6JZD0"/>
<feature type="chain" id="PRO_5002847178" evidence="1">
    <location>
        <begin position="21"/>
        <end position="487"/>
    </location>
</feature>
<organism evidence="3 4">
    <name type="scientific">Schizosaccharomyces japonicus (strain yFS275 / FY16936)</name>
    <name type="common">Fission yeast</name>
    <dbReference type="NCBI Taxonomy" id="402676"/>
    <lineage>
        <taxon>Eukaryota</taxon>
        <taxon>Fungi</taxon>
        <taxon>Dikarya</taxon>
        <taxon>Ascomycota</taxon>
        <taxon>Taphrinomycotina</taxon>
        <taxon>Schizosaccharomycetes</taxon>
        <taxon>Schizosaccharomycetales</taxon>
        <taxon>Schizosaccharomycetaceae</taxon>
        <taxon>Schizosaccharomyces</taxon>
    </lineage>
</organism>
<name>B6JZD0_SCHJY</name>
<evidence type="ECO:0000313" key="3">
    <source>
        <dbReference type="EMBL" id="EEB06898.1"/>
    </source>
</evidence>